<dbReference type="Proteomes" id="UP001175211">
    <property type="component" value="Unassembled WGS sequence"/>
</dbReference>
<protein>
    <submittedName>
        <fullName evidence="1">Uncharacterized protein</fullName>
    </submittedName>
</protein>
<evidence type="ECO:0000313" key="2">
    <source>
        <dbReference type="Proteomes" id="UP001175211"/>
    </source>
</evidence>
<evidence type="ECO:0000313" key="1">
    <source>
        <dbReference type="EMBL" id="KAK0434999.1"/>
    </source>
</evidence>
<dbReference type="GeneID" id="85362304"/>
<dbReference type="RefSeq" id="XP_060321856.1">
    <property type="nucleotide sequence ID" value="XM_060478756.1"/>
</dbReference>
<accession>A0AA39J3M8</accession>
<name>A0AA39J3M8_ARMTA</name>
<organism evidence="1 2">
    <name type="scientific">Armillaria tabescens</name>
    <name type="common">Ringless honey mushroom</name>
    <name type="synonym">Agaricus tabescens</name>
    <dbReference type="NCBI Taxonomy" id="1929756"/>
    <lineage>
        <taxon>Eukaryota</taxon>
        <taxon>Fungi</taxon>
        <taxon>Dikarya</taxon>
        <taxon>Basidiomycota</taxon>
        <taxon>Agaricomycotina</taxon>
        <taxon>Agaricomycetes</taxon>
        <taxon>Agaricomycetidae</taxon>
        <taxon>Agaricales</taxon>
        <taxon>Marasmiineae</taxon>
        <taxon>Physalacriaceae</taxon>
        <taxon>Desarmillaria</taxon>
    </lineage>
</organism>
<proteinExistence type="predicted"/>
<sequence length="68" mass="8150">MSLKSKIKQRWQSVIAMTRRIIDRLRGERNLTREWDSRSPYQVFRQQRGLAMLVESQLEGDLDTKVED</sequence>
<reference evidence="1" key="1">
    <citation type="submission" date="2023-06" db="EMBL/GenBank/DDBJ databases">
        <authorList>
            <consortium name="Lawrence Berkeley National Laboratory"/>
            <person name="Ahrendt S."/>
            <person name="Sahu N."/>
            <person name="Indic B."/>
            <person name="Wong-Bajracharya J."/>
            <person name="Merenyi Z."/>
            <person name="Ke H.-M."/>
            <person name="Monk M."/>
            <person name="Kocsube S."/>
            <person name="Drula E."/>
            <person name="Lipzen A."/>
            <person name="Balint B."/>
            <person name="Henrissat B."/>
            <person name="Andreopoulos B."/>
            <person name="Martin F.M."/>
            <person name="Harder C.B."/>
            <person name="Rigling D."/>
            <person name="Ford K.L."/>
            <person name="Foster G.D."/>
            <person name="Pangilinan J."/>
            <person name="Papanicolaou A."/>
            <person name="Barry K."/>
            <person name="LaButti K."/>
            <person name="Viragh M."/>
            <person name="Koriabine M."/>
            <person name="Yan M."/>
            <person name="Riley R."/>
            <person name="Champramary S."/>
            <person name="Plett K.L."/>
            <person name="Tsai I.J."/>
            <person name="Slot J."/>
            <person name="Sipos G."/>
            <person name="Plett J."/>
            <person name="Nagy L.G."/>
            <person name="Grigoriev I.V."/>
        </authorList>
    </citation>
    <scope>NUCLEOTIDE SEQUENCE</scope>
    <source>
        <strain evidence="1">CCBAS 213</strain>
    </source>
</reference>
<keyword evidence="2" id="KW-1185">Reference proteome</keyword>
<gene>
    <name evidence="1" type="ORF">EV420DRAFT_1653515</name>
</gene>
<comment type="caution">
    <text evidence="1">The sequence shown here is derived from an EMBL/GenBank/DDBJ whole genome shotgun (WGS) entry which is preliminary data.</text>
</comment>
<dbReference type="AlphaFoldDB" id="A0AA39J3M8"/>
<dbReference type="EMBL" id="JAUEPS010000164">
    <property type="protein sequence ID" value="KAK0434999.1"/>
    <property type="molecule type" value="Genomic_DNA"/>
</dbReference>